<protein>
    <submittedName>
        <fullName evidence="1">Uncharacterized protein</fullName>
    </submittedName>
</protein>
<evidence type="ECO:0000313" key="1">
    <source>
        <dbReference type="EMBL" id="VDO65621.1"/>
    </source>
</evidence>
<reference evidence="1 2" key="1">
    <citation type="submission" date="2018-11" db="EMBL/GenBank/DDBJ databases">
        <authorList>
            <consortium name="Pathogen Informatics"/>
        </authorList>
    </citation>
    <scope>NUCLEOTIDE SEQUENCE [LARGE SCALE GENOMIC DNA]</scope>
    <source>
        <strain evidence="1 2">Zambia</strain>
    </source>
</reference>
<dbReference type="AlphaFoldDB" id="A0A183LNG2"/>
<name>A0A183LNG2_9TREM</name>
<accession>A0A183LNG2</accession>
<dbReference type="InterPro" id="IPR036691">
    <property type="entry name" value="Endo/exonu/phosph_ase_sf"/>
</dbReference>
<gene>
    <name evidence="1" type="ORF">SMRZ_LOCUS5337</name>
</gene>
<dbReference type="EMBL" id="UZAI01001828">
    <property type="protein sequence ID" value="VDO65621.1"/>
    <property type="molecule type" value="Genomic_DNA"/>
</dbReference>
<keyword evidence="2" id="KW-1185">Reference proteome</keyword>
<dbReference type="Proteomes" id="UP000277204">
    <property type="component" value="Unassembled WGS sequence"/>
</dbReference>
<dbReference type="Gene3D" id="3.60.10.10">
    <property type="entry name" value="Endonuclease/exonuclease/phosphatase"/>
    <property type="match status" value="1"/>
</dbReference>
<dbReference type="SUPFAM" id="SSF56219">
    <property type="entry name" value="DNase I-like"/>
    <property type="match status" value="1"/>
</dbReference>
<proteinExistence type="predicted"/>
<sequence>MVVGGSQQETLDPAFFETKKEEIKVNVIQCYAPINDSKGDDKAQFYENLKLTVEKCLGNDLIILKNDPNAKVGINNTEYEDIMGQHGLEETNENGDSFANLCEYNKMLIDGIIFPHRHIHKATWVSPHQLIDHICITEKISRTIKDMRTRRGANLASYHHLVVTKMNLLLKKHWTARETALKRFNTAFLRNPDELNEFKTGSKPYKIYSKKRKLL</sequence>
<organism evidence="1 2">
    <name type="scientific">Schistosoma margrebowiei</name>
    <dbReference type="NCBI Taxonomy" id="48269"/>
    <lineage>
        <taxon>Eukaryota</taxon>
        <taxon>Metazoa</taxon>
        <taxon>Spiralia</taxon>
        <taxon>Lophotrochozoa</taxon>
        <taxon>Platyhelminthes</taxon>
        <taxon>Trematoda</taxon>
        <taxon>Digenea</taxon>
        <taxon>Strigeidida</taxon>
        <taxon>Schistosomatoidea</taxon>
        <taxon>Schistosomatidae</taxon>
        <taxon>Schistosoma</taxon>
    </lineage>
</organism>
<evidence type="ECO:0000313" key="2">
    <source>
        <dbReference type="Proteomes" id="UP000277204"/>
    </source>
</evidence>